<dbReference type="Gene3D" id="3.40.50.1110">
    <property type="entry name" value="SGNH hydrolase"/>
    <property type="match status" value="1"/>
</dbReference>
<dbReference type="EMBL" id="GBRH01168642">
    <property type="protein sequence ID" value="JAE29254.1"/>
    <property type="molecule type" value="Transcribed_RNA"/>
</dbReference>
<organism evidence="1">
    <name type="scientific">Arundo donax</name>
    <name type="common">Giant reed</name>
    <name type="synonym">Donax arundinaceus</name>
    <dbReference type="NCBI Taxonomy" id="35708"/>
    <lineage>
        <taxon>Eukaryota</taxon>
        <taxon>Viridiplantae</taxon>
        <taxon>Streptophyta</taxon>
        <taxon>Embryophyta</taxon>
        <taxon>Tracheophyta</taxon>
        <taxon>Spermatophyta</taxon>
        <taxon>Magnoliopsida</taxon>
        <taxon>Liliopsida</taxon>
        <taxon>Poales</taxon>
        <taxon>Poaceae</taxon>
        <taxon>PACMAD clade</taxon>
        <taxon>Arundinoideae</taxon>
        <taxon>Arundineae</taxon>
        <taxon>Arundo</taxon>
    </lineage>
</organism>
<dbReference type="AlphaFoldDB" id="A0A0A9H0E0"/>
<protein>
    <submittedName>
        <fullName evidence="1">Uncharacterized protein</fullName>
    </submittedName>
</protein>
<proteinExistence type="predicted"/>
<dbReference type="InterPro" id="IPR050592">
    <property type="entry name" value="GDSL_lipolytic_enzyme"/>
</dbReference>
<name>A0A0A9H0E0_ARUDO</name>
<sequence length="73" mass="7984">MLRVPARFGFARADVGCCGTGTYEMGYACSVWAGARACTDADAYVFWDAVHTTERANRIVAEHLINTTFGLFT</sequence>
<dbReference type="PANTHER" id="PTHR45642">
    <property type="entry name" value="GDSL ESTERASE/LIPASE EXL3"/>
    <property type="match status" value="1"/>
</dbReference>
<reference evidence="1" key="1">
    <citation type="submission" date="2014-09" db="EMBL/GenBank/DDBJ databases">
        <authorList>
            <person name="Magalhaes I.L.F."/>
            <person name="Oliveira U."/>
            <person name="Santos F.R."/>
            <person name="Vidigal T.H.D.A."/>
            <person name="Brescovit A.D."/>
            <person name="Santos A.J."/>
        </authorList>
    </citation>
    <scope>NUCLEOTIDE SEQUENCE</scope>
    <source>
        <tissue evidence="1">Shoot tissue taken approximately 20 cm above the soil surface</tissue>
    </source>
</reference>
<evidence type="ECO:0000313" key="1">
    <source>
        <dbReference type="EMBL" id="JAE29254.1"/>
    </source>
</evidence>
<accession>A0A0A9H0E0</accession>
<dbReference type="PANTHER" id="PTHR45642:SF62">
    <property type="entry name" value="OS02G0458900 PROTEIN"/>
    <property type="match status" value="1"/>
</dbReference>
<dbReference type="InterPro" id="IPR036514">
    <property type="entry name" value="SGNH_hydro_sf"/>
</dbReference>
<reference evidence="1" key="2">
    <citation type="journal article" date="2015" name="Data Brief">
        <title>Shoot transcriptome of the giant reed, Arundo donax.</title>
        <authorList>
            <person name="Barrero R.A."/>
            <person name="Guerrero F.D."/>
            <person name="Moolhuijzen P."/>
            <person name="Goolsby J.A."/>
            <person name="Tidwell J."/>
            <person name="Bellgard S.E."/>
            <person name="Bellgard M.I."/>
        </authorList>
    </citation>
    <scope>NUCLEOTIDE SEQUENCE</scope>
    <source>
        <tissue evidence="1">Shoot tissue taken approximately 20 cm above the soil surface</tissue>
    </source>
</reference>